<evidence type="ECO:0000259" key="2">
    <source>
        <dbReference type="Pfam" id="PF13443"/>
    </source>
</evidence>
<dbReference type="GO" id="GO:0003677">
    <property type="term" value="F:DNA binding"/>
    <property type="evidence" value="ECO:0007669"/>
    <property type="project" value="InterPro"/>
</dbReference>
<evidence type="ECO:0000313" key="3">
    <source>
        <dbReference type="EMBL" id="KEZ90219.1"/>
    </source>
</evidence>
<feature type="region of interest" description="Disordered" evidence="1">
    <location>
        <begin position="69"/>
        <end position="91"/>
    </location>
</feature>
<reference evidence="3 4" key="1">
    <citation type="submission" date="2014-07" db="EMBL/GenBank/DDBJ databases">
        <title>Draft genome of Clostridium celerecrescens 152B isolated from sediments associated with methane hydrate from Krishna Godavari basin.</title>
        <authorList>
            <person name="Honkalas V.S."/>
            <person name="Dabir A.P."/>
            <person name="Arora P."/>
            <person name="Dhakephalkar P.K."/>
        </authorList>
    </citation>
    <scope>NUCLEOTIDE SEQUENCE [LARGE SCALE GENOMIC DNA]</scope>
    <source>
        <strain evidence="3 4">152B</strain>
    </source>
</reference>
<dbReference type="SUPFAM" id="SSF47413">
    <property type="entry name" value="lambda repressor-like DNA-binding domains"/>
    <property type="match status" value="1"/>
</dbReference>
<dbReference type="STRING" id="29354.IO98_09635"/>
<dbReference type="Pfam" id="PF13443">
    <property type="entry name" value="HTH_26"/>
    <property type="match status" value="1"/>
</dbReference>
<proteinExistence type="predicted"/>
<dbReference type="Proteomes" id="UP000028525">
    <property type="component" value="Unassembled WGS sequence"/>
</dbReference>
<dbReference type="InterPro" id="IPR001387">
    <property type="entry name" value="Cro/C1-type_HTH"/>
</dbReference>
<evidence type="ECO:0000313" key="4">
    <source>
        <dbReference type="Proteomes" id="UP000028525"/>
    </source>
</evidence>
<dbReference type="OrthoDB" id="9807880at2"/>
<dbReference type="EMBL" id="JPME01000012">
    <property type="protein sequence ID" value="KEZ90219.1"/>
    <property type="molecule type" value="Genomic_DNA"/>
</dbReference>
<evidence type="ECO:0000256" key="1">
    <source>
        <dbReference type="SAM" id="MobiDB-lite"/>
    </source>
</evidence>
<comment type="caution">
    <text evidence="3">The sequence shown here is derived from an EMBL/GenBank/DDBJ whole genome shotgun (WGS) entry which is preliminary data.</text>
</comment>
<name>A0A084JMN5_9FIRM</name>
<dbReference type="AlphaFoldDB" id="A0A084JMN5"/>
<keyword evidence="4" id="KW-1185">Reference proteome</keyword>
<gene>
    <name evidence="3" type="ORF">IO98_09635</name>
</gene>
<feature type="compositionally biased region" description="Basic and acidic residues" evidence="1">
    <location>
        <begin position="69"/>
        <end position="82"/>
    </location>
</feature>
<accession>A0A084JMN5</accession>
<dbReference type="Gene3D" id="1.10.260.40">
    <property type="entry name" value="lambda repressor-like DNA-binding domains"/>
    <property type="match status" value="1"/>
</dbReference>
<feature type="domain" description="HTH cro/C1-type" evidence="2">
    <location>
        <begin position="6"/>
        <end position="64"/>
    </location>
</feature>
<dbReference type="RefSeq" id="WP_038280497.1">
    <property type="nucleotide sequence ID" value="NZ_JPME01000012.1"/>
</dbReference>
<protein>
    <submittedName>
        <fullName evidence="3">XRE family transcriptional regulator</fullName>
    </submittedName>
</protein>
<sequence>MIVYDRLWETMKKKNISQYHLIKYCKVSAGQIGRLKKNNFVSTHTIDMLCRILDCNVEEIMEYRVDVSEAAPKSECKTKTEQDNAPSEDLA</sequence>
<dbReference type="InterPro" id="IPR010982">
    <property type="entry name" value="Lambda_DNA-bd_dom_sf"/>
</dbReference>
<organism evidence="3 4">
    <name type="scientific">Lacrimispora celerecrescens</name>
    <dbReference type="NCBI Taxonomy" id="29354"/>
    <lineage>
        <taxon>Bacteria</taxon>
        <taxon>Bacillati</taxon>
        <taxon>Bacillota</taxon>
        <taxon>Clostridia</taxon>
        <taxon>Lachnospirales</taxon>
        <taxon>Lachnospiraceae</taxon>
        <taxon>Lacrimispora</taxon>
    </lineage>
</organism>